<dbReference type="AlphaFoldDB" id="A0A368TBW5"/>
<dbReference type="Pfam" id="PF10127">
    <property type="entry name" value="RlaP"/>
    <property type="match status" value="1"/>
</dbReference>
<reference evidence="1 2" key="1">
    <citation type="submission" date="2018-04" db="EMBL/GenBank/DDBJ databases">
        <title>Novel actinobacteria from marine sediment.</title>
        <authorList>
            <person name="Ng Z.Y."/>
            <person name="Tan G.Y.A."/>
        </authorList>
    </citation>
    <scope>NUCLEOTIDE SEQUENCE [LARGE SCALE GENOMIC DNA]</scope>
    <source>
        <strain evidence="1 2">TPS81</strain>
    </source>
</reference>
<dbReference type="PANTHER" id="PTHR34817">
    <property type="entry name" value="NUCLEOTIDYLTRANSFERASE"/>
    <property type="match status" value="1"/>
</dbReference>
<dbReference type="EMBL" id="QEIN01000001">
    <property type="protein sequence ID" value="RCV62608.1"/>
    <property type="molecule type" value="Genomic_DNA"/>
</dbReference>
<proteinExistence type="predicted"/>
<dbReference type="GO" id="GO:0016740">
    <property type="term" value="F:transferase activity"/>
    <property type="evidence" value="ECO:0007669"/>
    <property type="project" value="UniProtKB-KW"/>
</dbReference>
<dbReference type="Proteomes" id="UP000253318">
    <property type="component" value="Unassembled WGS sequence"/>
</dbReference>
<keyword evidence="2" id="KW-1185">Reference proteome</keyword>
<protein>
    <submittedName>
        <fullName evidence="1">Nucleotidyltransferase</fullName>
    </submittedName>
</protein>
<evidence type="ECO:0000313" key="2">
    <source>
        <dbReference type="Proteomes" id="UP000253318"/>
    </source>
</evidence>
<organism evidence="1 2">
    <name type="scientific">Marinitenerispora sediminis</name>
    <dbReference type="NCBI Taxonomy" id="1931232"/>
    <lineage>
        <taxon>Bacteria</taxon>
        <taxon>Bacillati</taxon>
        <taxon>Actinomycetota</taxon>
        <taxon>Actinomycetes</taxon>
        <taxon>Streptosporangiales</taxon>
        <taxon>Nocardiopsidaceae</taxon>
        <taxon>Marinitenerispora</taxon>
    </lineage>
</organism>
<name>A0A368TBW5_9ACTN</name>
<gene>
    <name evidence="1" type="ORF">DEF24_00035</name>
</gene>
<sequence length="261" mass="29389">MRHSTDEFARLAERGTILRCQVGSGVHGTAIDGQDDRDEMGVCVEPPEYVAGLRQFEQYIFRTAGEGERSGPGDLDLVVYALRKWMRLALAGNPTVLLPLYVPEAEVTHRTDLGRELRAEGHRFVSRDAARRFRGYLRSQRAGLTGEGSRHTNRPELVAAYGFDTKYAYHMVRLGVQGVGLLETGRMPVPVPEPWRTWLRELRQGRHTRDEALEAAADLEARLVALSESSDLPERADSAWANAWLVEAHQRTWREWAAEAA</sequence>
<evidence type="ECO:0000313" key="1">
    <source>
        <dbReference type="EMBL" id="RCV62608.1"/>
    </source>
</evidence>
<dbReference type="PANTHER" id="PTHR34817:SF1">
    <property type="entry name" value="NUCLEOTIDYLTRANSFERASE"/>
    <property type="match status" value="1"/>
</dbReference>
<dbReference type="OrthoDB" id="243791at2"/>
<dbReference type="RefSeq" id="WP_114396293.1">
    <property type="nucleotide sequence ID" value="NZ_QEIM01000006.1"/>
</dbReference>
<comment type="caution">
    <text evidence="1">The sequence shown here is derived from an EMBL/GenBank/DDBJ whole genome shotgun (WGS) entry which is preliminary data.</text>
</comment>
<accession>A0A368TBW5</accession>
<keyword evidence="1" id="KW-0808">Transferase</keyword>
<dbReference type="InterPro" id="IPR018775">
    <property type="entry name" value="RlaP"/>
</dbReference>